<keyword evidence="2" id="KW-0902">Two-component regulatory system</keyword>
<dbReference type="Proteomes" id="UP000186705">
    <property type="component" value="Unassembled WGS sequence"/>
</dbReference>
<dbReference type="InterPro" id="IPR001789">
    <property type="entry name" value="Sig_transdc_resp-reg_receiver"/>
</dbReference>
<dbReference type="SMART" id="SM00862">
    <property type="entry name" value="Trans_reg_C"/>
    <property type="match status" value="1"/>
</dbReference>
<dbReference type="Gene3D" id="1.10.10.10">
    <property type="entry name" value="Winged helix-like DNA-binding domain superfamily/Winged helix DNA-binding domain"/>
    <property type="match status" value="1"/>
</dbReference>
<dbReference type="GO" id="GO:0032993">
    <property type="term" value="C:protein-DNA complex"/>
    <property type="evidence" value="ECO:0007669"/>
    <property type="project" value="TreeGrafter"/>
</dbReference>
<sequence length="240" mass="27221">MHPPYDRKERSIVNILIIEDDQQIRSFLSYILEKEGYHPEMAATGKEGLQLLKEKEFQLILLDLGLPDLDGMQVIEKVRAASNLPILVISARDQDHEKADALDLGADDYLTKPFSTTELLARIRTALRHAQNENKTQAALVKSVQGLTIDLDSHRVFVNEKEIHLTPLEFSLLACLFEQIGKVYTTQAILQKVYGTQYGSDTRALRTLMASLRRKIEPQPAKPRYILTEIGVGYRLNDHA</sequence>
<reference evidence="10 11" key="1">
    <citation type="submission" date="2016-11" db="EMBL/GenBank/DDBJ databases">
        <title>Description of two novel members of the family Erysipelotrichaceae: Ileibacterium lipovorans gen. nov., sp. nov. and Dubosiella newyorkensis, gen. nov., sp. nov.</title>
        <authorList>
            <person name="Cox L.M."/>
            <person name="Sohn J."/>
            <person name="Tyrrell K.L."/>
            <person name="Citron D.M."/>
            <person name="Lawson P.A."/>
            <person name="Patel N.B."/>
            <person name="Iizumi T."/>
            <person name="Perez-Perez G.I."/>
            <person name="Goldstein E.J."/>
            <person name="Blaser M.J."/>
        </authorList>
    </citation>
    <scope>NUCLEOTIDE SEQUENCE [LARGE SCALE GENOMIC DNA]</scope>
    <source>
        <strain evidence="10 11">NYU-BL-A4</strain>
    </source>
</reference>
<evidence type="ECO:0000256" key="5">
    <source>
        <dbReference type="ARBA" id="ARBA00023163"/>
    </source>
</evidence>
<keyword evidence="5" id="KW-0804">Transcription</keyword>
<dbReference type="GO" id="GO:0000156">
    <property type="term" value="F:phosphorelay response regulator activity"/>
    <property type="evidence" value="ECO:0007669"/>
    <property type="project" value="TreeGrafter"/>
</dbReference>
<organism evidence="10 11">
    <name type="scientific">Dubosiella newyorkensis</name>
    <dbReference type="NCBI Taxonomy" id="1862672"/>
    <lineage>
        <taxon>Bacteria</taxon>
        <taxon>Bacillati</taxon>
        <taxon>Bacillota</taxon>
        <taxon>Erysipelotrichia</taxon>
        <taxon>Erysipelotrichales</taxon>
        <taxon>Erysipelotrichaceae</taxon>
        <taxon>Dubosiella</taxon>
    </lineage>
</organism>
<dbReference type="InterPro" id="IPR036388">
    <property type="entry name" value="WH-like_DNA-bd_sf"/>
</dbReference>
<dbReference type="GO" id="GO:0005829">
    <property type="term" value="C:cytosol"/>
    <property type="evidence" value="ECO:0007669"/>
    <property type="project" value="TreeGrafter"/>
</dbReference>
<evidence type="ECO:0000259" key="8">
    <source>
        <dbReference type="PROSITE" id="PS50110"/>
    </source>
</evidence>
<keyword evidence="4 7" id="KW-0238">DNA-binding</keyword>
<dbReference type="PANTHER" id="PTHR48111:SF50">
    <property type="entry name" value="KDP OPERON TRANSCRIPTIONAL REGULATORY PROTEIN KDPE"/>
    <property type="match status" value="1"/>
</dbReference>
<comment type="caution">
    <text evidence="10">The sequence shown here is derived from an EMBL/GenBank/DDBJ whole genome shotgun (WGS) entry which is preliminary data.</text>
</comment>
<dbReference type="InterPro" id="IPR011006">
    <property type="entry name" value="CheY-like_superfamily"/>
</dbReference>
<evidence type="ECO:0000256" key="2">
    <source>
        <dbReference type="ARBA" id="ARBA00023012"/>
    </source>
</evidence>
<name>A0A1U7NM08_9FIRM</name>
<keyword evidence="3" id="KW-0805">Transcription regulation</keyword>
<dbReference type="PROSITE" id="PS51755">
    <property type="entry name" value="OMPR_PHOB"/>
    <property type="match status" value="1"/>
</dbReference>
<keyword evidence="1 6" id="KW-0597">Phosphoprotein</keyword>
<dbReference type="InterPro" id="IPR039420">
    <property type="entry name" value="WalR-like"/>
</dbReference>
<dbReference type="InterPro" id="IPR001867">
    <property type="entry name" value="OmpR/PhoB-type_DNA-bd"/>
</dbReference>
<dbReference type="EMBL" id="MPKA01000067">
    <property type="protein sequence ID" value="OLU46165.1"/>
    <property type="molecule type" value="Genomic_DNA"/>
</dbReference>
<evidence type="ECO:0000313" key="10">
    <source>
        <dbReference type="EMBL" id="OLU46165.1"/>
    </source>
</evidence>
<feature type="domain" description="OmpR/PhoB-type" evidence="9">
    <location>
        <begin position="139"/>
        <end position="238"/>
    </location>
</feature>
<protein>
    <submittedName>
        <fullName evidence="10">DNA-binding response regulator</fullName>
    </submittedName>
</protein>
<dbReference type="SUPFAM" id="SSF52172">
    <property type="entry name" value="CheY-like"/>
    <property type="match status" value="1"/>
</dbReference>
<evidence type="ECO:0000256" key="1">
    <source>
        <dbReference type="ARBA" id="ARBA00022553"/>
    </source>
</evidence>
<feature type="DNA-binding region" description="OmpR/PhoB-type" evidence="7">
    <location>
        <begin position="139"/>
        <end position="238"/>
    </location>
</feature>
<dbReference type="OrthoDB" id="9802426at2"/>
<evidence type="ECO:0000256" key="3">
    <source>
        <dbReference type="ARBA" id="ARBA00023015"/>
    </source>
</evidence>
<keyword evidence="11" id="KW-1185">Reference proteome</keyword>
<evidence type="ECO:0000256" key="7">
    <source>
        <dbReference type="PROSITE-ProRule" id="PRU01091"/>
    </source>
</evidence>
<evidence type="ECO:0000313" key="11">
    <source>
        <dbReference type="Proteomes" id="UP000186705"/>
    </source>
</evidence>
<evidence type="ECO:0000259" key="9">
    <source>
        <dbReference type="PROSITE" id="PS51755"/>
    </source>
</evidence>
<dbReference type="AlphaFoldDB" id="A0A1U7NM08"/>
<dbReference type="GO" id="GO:0000976">
    <property type="term" value="F:transcription cis-regulatory region binding"/>
    <property type="evidence" value="ECO:0007669"/>
    <property type="project" value="TreeGrafter"/>
</dbReference>
<dbReference type="PANTHER" id="PTHR48111">
    <property type="entry name" value="REGULATOR OF RPOS"/>
    <property type="match status" value="1"/>
</dbReference>
<dbReference type="CDD" id="cd00383">
    <property type="entry name" value="trans_reg_C"/>
    <property type="match status" value="1"/>
</dbReference>
<accession>A0A1U7NM08</accession>
<proteinExistence type="predicted"/>
<dbReference type="Gene3D" id="3.40.50.2300">
    <property type="match status" value="1"/>
</dbReference>
<feature type="modified residue" description="4-aspartylphosphate" evidence="6">
    <location>
        <position position="63"/>
    </location>
</feature>
<evidence type="ECO:0000256" key="6">
    <source>
        <dbReference type="PROSITE-ProRule" id="PRU00169"/>
    </source>
</evidence>
<evidence type="ECO:0000256" key="4">
    <source>
        <dbReference type="ARBA" id="ARBA00023125"/>
    </source>
</evidence>
<dbReference type="Pfam" id="PF00072">
    <property type="entry name" value="Response_reg"/>
    <property type="match status" value="1"/>
</dbReference>
<dbReference type="GO" id="GO:0006355">
    <property type="term" value="P:regulation of DNA-templated transcription"/>
    <property type="evidence" value="ECO:0007669"/>
    <property type="project" value="InterPro"/>
</dbReference>
<dbReference type="Gene3D" id="6.10.250.690">
    <property type="match status" value="1"/>
</dbReference>
<dbReference type="SMART" id="SM00448">
    <property type="entry name" value="REC"/>
    <property type="match status" value="1"/>
</dbReference>
<dbReference type="Pfam" id="PF00486">
    <property type="entry name" value="Trans_reg_C"/>
    <property type="match status" value="1"/>
</dbReference>
<dbReference type="STRING" id="1862672.BO225_06710"/>
<gene>
    <name evidence="10" type="ORF">BO225_06710</name>
</gene>
<dbReference type="PROSITE" id="PS50110">
    <property type="entry name" value="RESPONSE_REGULATORY"/>
    <property type="match status" value="1"/>
</dbReference>
<dbReference type="FunFam" id="3.40.50.2300:FF:000001">
    <property type="entry name" value="DNA-binding response regulator PhoB"/>
    <property type="match status" value="1"/>
</dbReference>
<feature type="domain" description="Response regulatory" evidence="8">
    <location>
        <begin position="14"/>
        <end position="127"/>
    </location>
</feature>